<dbReference type="SMART" id="SM00065">
    <property type="entry name" value="GAF"/>
    <property type="match status" value="1"/>
</dbReference>
<feature type="domain" description="Phytochrome chromophore attachment site" evidence="6">
    <location>
        <begin position="148"/>
        <end position="308"/>
    </location>
</feature>
<dbReference type="AlphaFoldDB" id="A0A0P0YYX1"/>
<dbReference type="Pfam" id="PF08446">
    <property type="entry name" value="PAS_2"/>
    <property type="match status" value="1"/>
</dbReference>
<dbReference type="GO" id="GO:0009881">
    <property type="term" value="F:photoreceptor activity"/>
    <property type="evidence" value="ECO:0007669"/>
    <property type="project" value="UniProtKB-KW"/>
</dbReference>
<evidence type="ECO:0000259" key="6">
    <source>
        <dbReference type="PROSITE" id="PS50046"/>
    </source>
</evidence>
<dbReference type="InterPro" id="IPR001294">
    <property type="entry name" value="Phytochrome"/>
</dbReference>
<dbReference type="InterPro" id="IPR035965">
    <property type="entry name" value="PAS-like_dom_sf"/>
</dbReference>
<dbReference type="EMBL" id="LC066374">
    <property type="protein sequence ID" value="BAT26828.1"/>
    <property type="molecule type" value="Genomic_DNA"/>
</dbReference>
<dbReference type="InterPro" id="IPR036890">
    <property type="entry name" value="HATPase_C_sf"/>
</dbReference>
<organism evidence="7">
    <name type="scientific">Aurantimonas coralicida</name>
    <dbReference type="NCBI Taxonomy" id="182270"/>
    <lineage>
        <taxon>Bacteria</taxon>
        <taxon>Pseudomonadati</taxon>
        <taxon>Pseudomonadota</taxon>
        <taxon>Alphaproteobacteria</taxon>
        <taxon>Hyphomicrobiales</taxon>
        <taxon>Aurantimonadaceae</taxon>
        <taxon>Aurantimonas</taxon>
    </lineage>
</organism>
<dbReference type="Gene3D" id="3.30.450.20">
    <property type="entry name" value="PAS domain"/>
    <property type="match status" value="2"/>
</dbReference>
<dbReference type="PANTHER" id="PTHR43065:SF23">
    <property type="entry name" value="SENSOR HISTIDINE KINASE PDTAS"/>
    <property type="match status" value="1"/>
</dbReference>
<evidence type="ECO:0000256" key="3">
    <source>
        <dbReference type="ARBA" id="ARBA00022606"/>
    </source>
</evidence>
<dbReference type="GO" id="GO:0009584">
    <property type="term" value="P:detection of visible light"/>
    <property type="evidence" value="ECO:0007669"/>
    <property type="project" value="InterPro"/>
</dbReference>
<evidence type="ECO:0000256" key="1">
    <source>
        <dbReference type="ARBA" id="ARBA00006402"/>
    </source>
</evidence>
<reference evidence="7" key="1">
    <citation type="journal article" date="2015" name="Proc. Natl. Acad. Sci. U.S.A.">
        <title>Bacterial clade with the ribosomal RNA operon on a small plasmid rather than the chromosome.</title>
        <authorList>
            <person name="Anda M."/>
            <person name="Ohtsubo Y."/>
            <person name="Okubo T."/>
            <person name="Sugawara M."/>
            <person name="Nagata Y."/>
            <person name="Tsuda M."/>
            <person name="Minamisawa K."/>
            <person name="Mitsui H."/>
        </authorList>
    </citation>
    <scope>NUCLEOTIDE SEQUENCE</scope>
    <source>
        <strain evidence="7">DSM 14790</strain>
    </source>
</reference>
<dbReference type="Gene3D" id="3.30.450.270">
    <property type="match status" value="1"/>
</dbReference>
<sequence length="725" mass="79452">MKADIPASLQDSLRAVSADELTLCDREPIHIPGSIQPHGMLLVADRGTLDVVAGAGNIEGRLAPQWLGRPLASLIGSAAVEIALGIEDETSAVLDPVTGLENSLDGVAHRTGEYLLIELEDAERAGASTARIFTRIEEAGAALARTHDLLDLCEAAVQQFRAITGYDRVMIYRFHEDGAGSVVAEDRAAHLVSFLNHQFPATDIPKQARALYIRNRIRVIPDVCYEPAPIRAAESGLSEVDLSDVGLRSVSPIHIRYLQNMAVGASASISIVMDGHLWGLVACHHDEAKTISLSDRTACRILAHTLSQQIAAKDEAELTRERVRIRASEDTALALYDPESSFESFVEGAGSELCRMLGADGLAVLSGTQISTFGRCPDEADLRRIGEWVKDKAAPFPFLTDRLALHWPEAEAFLSLASGLLAVSLSTETPICLIWLRAEKIETVEWAGNPHKGASTDPNAVLTPRSSFETWSDTVRGRSRPWSIAEVESASRVGRLLRERRQAIRLKELNRDLLETVRENQLLLQQKGFLLREVNHRVQNSLQLVAAFLRMQARDLDDVGTKSQLSEAQRRLNAVALVHRRLYSGESVEIVDLSRYIRDLWTDLASSMDGAWAERARLDLAPVQIAADRAVHVGLIMTELVINTQKYAYDGKAGPLAIRLDQHLGRFRLAVSDRGAGKSRDHQGFGSKMMRAMVDQIEGTLEEAGNRPGLVTTVSAPVERALHQG</sequence>
<evidence type="ECO:0000256" key="4">
    <source>
        <dbReference type="ARBA" id="ARBA00022991"/>
    </source>
</evidence>
<dbReference type="Pfam" id="PF00360">
    <property type="entry name" value="PHY"/>
    <property type="match status" value="1"/>
</dbReference>
<dbReference type="PROSITE" id="PS50046">
    <property type="entry name" value="PHYTOCHROME_2"/>
    <property type="match status" value="1"/>
</dbReference>
<proteinExistence type="inferred from homology"/>
<dbReference type="Pfam" id="PF01590">
    <property type="entry name" value="GAF"/>
    <property type="match status" value="1"/>
</dbReference>
<keyword evidence="3" id="KW-0716">Sensory transduction</keyword>
<keyword evidence="5" id="KW-0675">Receptor</keyword>
<dbReference type="InterPro" id="IPR029016">
    <property type="entry name" value="GAF-like_dom_sf"/>
</dbReference>
<comment type="similarity">
    <text evidence="1">In the N-terminal section; belongs to the phytochrome family.</text>
</comment>
<dbReference type="InterPro" id="IPR013515">
    <property type="entry name" value="Phytochrome_cen-reg"/>
</dbReference>
<dbReference type="InterPro" id="IPR016132">
    <property type="entry name" value="Phyto_chromo_attachment"/>
</dbReference>
<protein>
    <submittedName>
        <fullName evidence="7">Putative phytochrome</fullName>
    </submittedName>
</protein>
<accession>A0A0P0YYX1</accession>
<dbReference type="RefSeq" id="WP_024352358.1">
    <property type="nucleotide sequence ID" value="NZ_BBWN01000019.1"/>
</dbReference>
<dbReference type="InterPro" id="IPR043150">
    <property type="entry name" value="Phytochrome_PHY_sf"/>
</dbReference>
<dbReference type="Pfam" id="PF07568">
    <property type="entry name" value="HisKA_2"/>
    <property type="match status" value="1"/>
</dbReference>
<dbReference type="InterPro" id="IPR011495">
    <property type="entry name" value="Sig_transdc_His_kin_sub2_dim/P"/>
</dbReference>
<dbReference type="SUPFAM" id="SSF55781">
    <property type="entry name" value="GAF domain-like"/>
    <property type="match status" value="2"/>
</dbReference>
<dbReference type="SUPFAM" id="SSF55874">
    <property type="entry name" value="ATPase domain of HSP90 chaperone/DNA topoisomerase II/histidine kinase"/>
    <property type="match status" value="1"/>
</dbReference>
<keyword evidence="4" id="KW-0157">Chromophore</keyword>
<dbReference type="Gene3D" id="3.30.450.40">
    <property type="match status" value="1"/>
</dbReference>
<dbReference type="InterPro" id="IPR003018">
    <property type="entry name" value="GAF"/>
</dbReference>
<keyword evidence="2" id="KW-0600">Photoreceptor protein</keyword>
<dbReference type="SUPFAM" id="SSF55785">
    <property type="entry name" value="PYP-like sensor domain (PAS domain)"/>
    <property type="match status" value="1"/>
</dbReference>
<dbReference type="GO" id="GO:0006355">
    <property type="term" value="P:regulation of DNA-templated transcription"/>
    <property type="evidence" value="ECO:0007669"/>
    <property type="project" value="InterPro"/>
</dbReference>
<dbReference type="Gene3D" id="3.30.565.10">
    <property type="entry name" value="Histidine kinase-like ATPase, C-terminal domain"/>
    <property type="match status" value="1"/>
</dbReference>
<dbReference type="InterPro" id="IPR013654">
    <property type="entry name" value="PAS_2"/>
</dbReference>
<name>A0A0P0YYX1_9HYPH</name>
<dbReference type="Pfam" id="PF13581">
    <property type="entry name" value="HATPase_c_2"/>
    <property type="match status" value="1"/>
</dbReference>
<evidence type="ECO:0000256" key="2">
    <source>
        <dbReference type="ARBA" id="ARBA00022543"/>
    </source>
</evidence>
<dbReference type="PRINTS" id="PR01033">
    <property type="entry name" value="PHYTOCHROME"/>
</dbReference>
<evidence type="ECO:0000313" key="7">
    <source>
        <dbReference type="EMBL" id="BAT26828.1"/>
    </source>
</evidence>
<dbReference type="PANTHER" id="PTHR43065">
    <property type="entry name" value="SENSOR HISTIDINE KINASE"/>
    <property type="match status" value="1"/>
</dbReference>
<evidence type="ECO:0000256" key="5">
    <source>
        <dbReference type="ARBA" id="ARBA00023170"/>
    </source>
</evidence>
<dbReference type="InterPro" id="IPR003594">
    <property type="entry name" value="HATPase_dom"/>
</dbReference>